<dbReference type="GO" id="GO:0000724">
    <property type="term" value="P:double-strand break repair via homologous recombination"/>
    <property type="evidence" value="ECO:0007669"/>
    <property type="project" value="TreeGrafter"/>
</dbReference>
<protein>
    <recommendedName>
        <fullName evidence="3">DNA polymerase delta/zeta catalytic subunit N-terminal domain-containing protein</fullName>
    </recommendedName>
</protein>
<feature type="region of interest" description="Disordered" evidence="2">
    <location>
        <begin position="320"/>
        <end position="379"/>
    </location>
</feature>
<accession>U6KI43</accession>
<dbReference type="VEuPathDB" id="ToxoDB:EMH_0086360"/>
<dbReference type="GO" id="GO:0042276">
    <property type="term" value="P:error-prone translesion synthesis"/>
    <property type="evidence" value="ECO:0007669"/>
    <property type="project" value="TreeGrafter"/>
</dbReference>
<evidence type="ECO:0000259" key="3">
    <source>
        <dbReference type="Pfam" id="PF24055"/>
    </source>
</evidence>
<feature type="region of interest" description="Disordered" evidence="2">
    <location>
        <begin position="175"/>
        <end position="194"/>
    </location>
</feature>
<proteinExistence type="predicted"/>
<feature type="compositionally biased region" description="Low complexity" evidence="2">
    <location>
        <begin position="338"/>
        <end position="375"/>
    </location>
</feature>
<feature type="compositionally biased region" description="Basic and acidic residues" evidence="2">
    <location>
        <begin position="443"/>
        <end position="454"/>
    </location>
</feature>
<dbReference type="GO" id="GO:0005634">
    <property type="term" value="C:nucleus"/>
    <property type="evidence" value="ECO:0007669"/>
    <property type="project" value="TreeGrafter"/>
</dbReference>
<feature type="region of interest" description="Disordered" evidence="2">
    <location>
        <begin position="233"/>
        <end position="264"/>
    </location>
</feature>
<evidence type="ECO:0000256" key="2">
    <source>
        <dbReference type="SAM" id="MobiDB-lite"/>
    </source>
</evidence>
<dbReference type="InterPro" id="IPR030559">
    <property type="entry name" value="PolZ_Rev3"/>
</dbReference>
<feature type="region of interest" description="Disordered" evidence="2">
    <location>
        <begin position="443"/>
        <end position="486"/>
    </location>
</feature>
<dbReference type="GO" id="GO:0003887">
    <property type="term" value="F:DNA-directed DNA polymerase activity"/>
    <property type="evidence" value="ECO:0007669"/>
    <property type="project" value="UniProtKB-EC"/>
</dbReference>
<evidence type="ECO:0000256" key="1">
    <source>
        <dbReference type="ARBA" id="ARBA00049244"/>
    </source>
</evidence>
<feature type="domain" description="DNA polymerase delta/zeta catalytic subunit N-terminal" evidence="3">
    <location>
        <begin position="45"/>
        <end position="81"/>
    </location>
</feature>
<evidence type="ECO:0000313" key="4">
    <source>
        <dbReference type="EMBL" id="CDJ36456.1"/>
    </source>
</evidence>
<dbReference type="PANTHER" id="PTHR45812">
    <property type="entry name" value="DNA POLYMERASE ZETA CATALYTIC SUBUNIT"/>
    <property type="match status" value="1"/>
</dbReference>
<keyword evidence="5" id="KW-1185">Reference proteome</keyword>
<evidence type="ECO:0000313" key="5">
    <source>
        <dbReference type="Proteomes" id="UP000030744"/>
    </source>
</evidence>
<dbReference type="RefSeq" id="XP_037878744.1">
    <property type="nucleotide sequence ID" value="XM_038022890.1"/>
</dbReference>
<dbReference type="Proteomes" id="UP000030744">
    <property type="component" value="Unassembled WGS sequence"/>
</dbReference>
<comment type="catalytic activity">
    <reaction evidence="1">
        <text>DNA(n) + a 2'-deoxyribonucleoside 5'-triphosphate = DNA(n+1) + diphosphate</text>
        <dbReference type="Rhea" id="RHEA:22508"/>
        <dbReference type="Rhea" id="RHEA-COMP:17339"/>
        <dbReference type="Rhea" id="RHEA-COMP:17340"/>
        <dbReference type="ChEBI" id="CHEBI:33019"/>
        <dbReference type="ChEBI" id="CHEBI:61560"/>
        <dbReference type="ChEBI" id="CHEBI:173112"/>
        <dbReference type="EC" id="2.7.7.7"/>
    </reaction>
</comment>
<dbReference type="Pfam" id="PF24055">
    <property type="entry name" value="POL3_N"/>
    <property type="match status" value="1"/>
</dbReference>
<dbReference type="GeneID" id="60404433"/>
<reference evidence="4" key="1">
    <citation type="submission" date="2013-10" db="EMBL/GenBank/DDBJ databases">
        <title>Genomic analysis of the causative agents of coccidiosis in chickens.</title>
        <authorList>
            <person name="Reid A.J."/>
            <person name="Blake D."/>
            <person name="Billington K."/>
            <person name="Browne H."/>
            <person name="Dunn M."/>
            <person name="Hung S."/>
            <person name="Kawahara F."/>
            <person name="Miranda-Saavedra D."/>
            <person name="Mourier T."/>
            <person name="Nagra H."/>
            <person name="Otto T.D."/>
            <person name="Rawlings N."/>
            <person name="Sanchez A."/>
            <person name="Sanders M."/>
            <person name="Subramaniam C."/>
            <person name="Tay Y."/>
            <person name="Dear P."/>
            <person name="Doerig C."/>
            <person name="Gruber A."/>
            <person name="Parkinson J."/>
            <person name="Shirley M."/>
            <person name="Wan K.L."/>
            <person name="Berriman M."/>
            <person name="Tomley F."/>
            <person name="Pain A."/>
        </authorList>
    </citation>
    <scope>NUCLEOTIDE SEQUENCE [LARGE SCALE GENOMIC DNA]</scope>
    <source>
        <strain evidence="4">Houghton</strain>
    </source>
</reference>
<sequence length="620" mass="66401">MASKARRPPQGSLSRASRGKIQEGPGGFPLRRDVGAQGTSGSLKGVPLVQKIEVVRRLPFYGYHRDFHIFLKISLTVPEMVGPLAGLLLKGVVTGSPLQPFEVHLSFQRVTLREAQKSAGPSLCALSLVTCSEQMSCTQVMADLHLKGMAPVFVHKPFFRLPVVLHPLAAAGIHGSPQGGHLTPDRPSGALRDDSWKELSPDFEMLGVAAPRTFAALGWARLLEQMHQLHRKSSATEVRAMPGPAAETAADESTNSSSSNSTSASRLCELIMKATPPRGPRGLRLLSAPRRSKCVLEADARVEQVLNPIAAAEMAEADAAATTATRRKQERHGVQEGISSTQTKQQQQSSSQNPLSNISSVNSSMNISDRSSSNSGKAFSARLVGSVAEYWREEAERAASLGFPPPSASGWGPQGGLRDPNGAVAPELWRNALHDTLKRIDKWRQQQQQQERHPVQRLPVKPSVGNAQVPHPKKQQQPRQHQQQQCNVEVIPSSLSSGWDASQLSVASDPESEGGVYTPGSPAVSAAPPEFLDAPLQVSGSKPHEPSMLPQGRQGHCLGLCSSQAPEGAPRLLSQGRPPSQKASVGLQPDAKASLPTPEDLLDLATCRMRREVAALTAAA</sequence>
<feature type="region of interest" description="Disordered" evidence="2">
    <location>
        <begin position="400"/>
        <end position="423"/>
    </location>
</feature>
<organism evidence="4 5">
    <name type="scientific">Eimeria mitis</name>
    <dbReference type="NCBI Taxonomy" id="44415"/>
    <lineage>
        <taxon>Eukaryota</taxon>
        <taxon>Sar</taxon>
        <taxon>Alveolata</taxon>
        <taxon>Apicomplexa</taxon>
        <taxon>Conoidasida</taxon>
        <taxon>Coccidia</taxon>
        <taxon>Eucoccidiorida</taxon>
        <taxon>Eimeriorina</taxon>
        <taxon>Eimeriidae</taxon>
        <taxon>Eimeria</taxon>
    </lineage>
</organism>
<reference evidence="4" key="2">
    <citation type="submission" date="2013-10" db="EMBL/GenBank/DDBJ databases">
        <authorList>
            <person name="Aslett M."/>
        </authorList>
    </citation>
    <scope>NUCLEOTIDE SEQUENCE [LARGE SCALE GENOMIC DNA]</scope>
    <source>
        <strain evidence="4">Houghton</strain>
    </source>
</reference>
<dbReference type="PANTHER" id="PTHR45812:SF1">
    <property type="entry name" value="DNA POLYMERASE ZETA CATALYTIC SUBUNIT"/>
    <property type="match status" value="1"/>
</dbReference>
<dbReference type="OrthoDB" id="5987752at2759"/>
<gene>
    <name evidence="4" type="ORF">EMH_0086360</name>
</gene>
<dbReference type="InterPro" id="IPR056435">
    <property type="entry name" value="DPOD/Z_N"/>
</dbReference>
<feature type="compositionally biased region" description="Low complexity" evidence="2">
    <location>
        <begin position="245"/>
        <end position="264"/>
    </location>
</feature>
<dbReference type="EMBL" id="HG736021">
    <property type="protein sequence ID" value="CDJ36456.1"/>
    <property type="molecule type" value="Genomic_DNA"/>
</dbReference>
<feature type="region of interest" description="Disordered" evidence="2">
    <location>
        <begin position="498"/>
        <end position="599"/>
    </location>
</feature>
<name>U6KI43_9EIME</name>
<feature type="region of interest" description="Disordered" evidence="2">
    <location>
        <begin position="1"/>
        <end position="34"/>
    </location>
</feature>
<dbReference type="AlphaFoldDB" id="U6KI43"/>
<dbReference type="GO" id="GO:0016035">
    <property type="term" value="C:zeta DNA polymerase complex"/>
    <property type="evidence" value="ECO:0007669"/>
    <property type="project" value="InterPro"/>
</dbReference>